<protein>
    <submittedName>
        <fullName evidence="3">Diguanylate cyclase</fullName>
    </submittedName>
    <submittedName>
        <fullName evidence="4">GGDEF domain-containing protein</fullName>
    </submittedName>
</protein>
<proteinExistence type="predicted"/>
<organism evidence="4 5">
    <name type="scientific">Gordonibacter urolithinfaciens</name>
    <dbReference type="NCBI Taxonomy" id="1335613"/>
    <lineage>
        <taxon>Bacteria</taxon>
        <taxon>Bacillati</taxon>
        <taxon>Actinomycetota</taxon>
        <taxon>Coriobacteriia</taxon>
        <taxon>Eggerthellales</taxon>
        <taxon>Eggerthellaceae</taxon>
        <taxon>Gordonibacter</taxon>
    </lineage>
</organism>
<dbReference type="EMBL" id="WKZA01000017">
    <property type="protein sequence ID" value="MSA94542.1"/>
    <property type="molecule type" value="Genomic_DNA"/>
</dbReference>
<dbReference type="Proteomes" id="UP000285258">
    <property type="component" value="Unassembled WGS sequence"/>
</dbReference>
<name>A0A423UHZ6_9ACTN</name>
<dbReference type="SMART" id="SM00267">
    <property type="entry name" value="GGDEF"/>
    <property type="match status" value="1"/>
</dbReference>
<reference evidence="5" key="1">
    <citation type="submission" date="2018-05" db="EMBL/GenBank/DDBJ databases">
        <title>Genome Sequencing of selected type strains of the family Eggerthellaceae.</title>
        <authorList>
            <person name="Danylec N."/>
            <person name="Stoll D.A."/>
            <person name="Doetsch A."/>
            <person name="Huch M."/>
        </authorList>
    </citation>
    <scope>NUCLEOTIDE SEQUENCE [LARGE SCALE GENOMIC DNA]</scope>
    <source>
        <strain evidence="5">DSM 27213</strain>
    </source>
</reference>
<reference evidence="3 6" key="4">
    <citation type="journal article" date="2019" name="Nat. Med.">
        <title>A library of human gut bacterial isolates paired with longitudinal multiomics data enables mechanistic microbiome research.</title>
        <authorList>
            <person name="Poyet M."/>
            <person name="Groussin M."/>
            <person name="Gibbons S.M."/>
            <person name="Avila-Pacheco J."/>
            <person name="Jiang X."/>
            <person name="Kearney S.M."/>
            <person name="Perrotta A.R."/>
            <person name="Berdy B."/>
            <person name="Zhao S."/>
            <person name="Lieberman T.D."/>
            <person name="Swanson P.K."/>
            <person name="Smith M."/>
            <person name="Roesemann S."/>
            <person name="Alexander J.E."/>
            <person name="Rich S.A."/>
            <person name="Livny J."/>
            <person name="Vlamakis H."/>
            <person name="Clish C."/>
            <person name="Bullock K."/>
            <person name="Deik A."/>
            <person name="Scott J."/>
            <person name="Pierce K.A."/>
            <person name="Xavier R.J."/>
            <person name="Alm E.J."/>
        </authorList>
    </citation>
    <scope>NUCLEOTIDE SEQUENCE [LARGE SCALE GENOMIC DNA]</scope>
    <source>
        <strain evidence="3 6">BIOML-A1</strain>
    </source>
</reference>
<comment type="caution">
    <text evidence="4">The sequence shown here is derived from an EMBL/GenBank/DDBJ whole genome shotgun (WGS) entry which is preliminary data.</text>
</comment>
<evidence type="ECO:0000313" key="4">
    <source>
        <dbReference type="EMBL" id="ROT88580.1"/>
    </source>
</evidence>
<dbReference type="PANTHER" id="PTHR45138">
    <property type="entry name" value="REGULATORY COMPONENTS OF SENSORY TRANSDUCTION SYSTEM"/>
    <property type="match status" value="1"/>
</dbReference>
<accession>A0A423UHZ6</accession>
<evidence type="ECO:0000313" key="5">
    <source>
        <dbReference type="Proteomes" id="UP000285258"/>
    </source>
</evidence>
<dbReference type="CDD" id="cd01949">
    <property type="entry name" value="GGDEF"/>
    <property type="match status" value="1"/>
</dbReference>
<evidence type="ECO:0000313" key="3">
    <source>
        <dbReference type="EMBL" id="MSA94542.1"/>
    </source>
</evidence>
<dbReference type="InterPro" id="IPR050469">
    <property type="entry name" value="Diguanylate_Cyclase"/>
</dbReference>
<dbReference type="RefSeq" id="WP_096226501.1">
    <property type="nucleotide sequence ID" value="NZ_CP168029.1"/>
</dbReference>
<dbReference type="InterPro" id="IPR000160">
    <property type="entry name" value="GGDEF_dom"/>
</dbReference>
<dbReference type="GO" id="GO:0052621">
    <property type="term" value="F:diguanylate cyclase activity"/>
    <property type="evidence" value="ECO:0007669"/>
    <property type="project" value="TreeGrafter"/>
</dbReference>
<dbReference type="SUPFAM" id="SSF55073">
    <property type="entry name" value="Nucleotide cyclase"/>
    <property type="match status" value="1"/>
</dbReference>
<gene>
    <name evidence="4" type="ORF">DMP12_11960</name>
    <name evidence="3" type="ORF">GKG38_05610</name>
</gene>
<dbReference type="InterPro" id="IPR043128">
    <property type="entry name" value="Rev_trsase/Diguanyl_cyclase"/>
</dbReference>
<keyword evidence="1" id="KW-0812">Transmembrane</keyword>
<dbReference type="NCBIfam" id="TIGR00254">
    <property type="entry name" value="GGDEF"/>
    <property type="match status" value="1"/>
</dbReference>
<sequence length="375" mass="39884">MLSTIAQLQPDGETVVANDLKMGDIQKAAAAPERFEGGQVMIFDEGGTVIGSTDSSYLGGNLAASADEAEAAAREAREAAQGAFASDEERAKAAGKADAAEAFAAFRRGFDGGLAALRDQPGSAQAVELDGGSWYASLRQEEGYGFLVMAPALSAWAATATTWLVPLLLVELLLVYVLMQASRWMKNRELKAAYVELGQMQRRLEIALTAAQKDAAIDDLTGMMNVRSFRKAVTSLLGEMGEGDRGIFIMLDGDRFKAVNDTYGHDAGDEAIKLSAQMIVGRIRTVDLASRLHGDEFAIFLSGTDDYEVAQRLVRDINDTIAREAERRGVPSISLSAGAVAAARGDGYLDLSKKADAALYRAKEGHSGGFARADA</sequence>
<reference evidence="4" key="3">
    <citation type="journal article" date="2019" name="Microbiol. Resour. Announc.">
        <title>Draft Genome Sequences of Type Strains of Gordonibacter faecihominis, Paraeggerthella hongkongensis, Parvibacter caecicola,Slackia equolifaciens, Slackia faecicanis, and Slackia isoflavoniconvertens.</title>
        <authorList>
            <person name="Danylec N."/>
            <person name="Stoll D.A."/>
            <person name="Dotsch A."/>
            <person name="Huch M."/>
        </authorList>
    </citation>
    <scope>NUCLEOTIDE SEQUENCE</scope>
    <source>
        <strain evidence="4">DSM 27213</strain>
    </source>
</reference>
<dbReference type="Proteomes" id="UP000462865">
    <property type="component" value="Unassembled WGS sequence"/>
</dbReference>
<keyword evidence="1" id="KW-1133">Transmembrane helix</keyword>
<evidence type="ECO:0000256" key="1">
    <source>
        <dbReference type="SAM" id="Phobius"/>
    </source>
</evidence>
<evidence type="ECO:0000259" key="2">
    <source>
        <dbReference type="PROSITE" id="PS50887"/>
    </source>
</evidence>
<feature type="transmembrane region" description="Helical" evidence="1">
    <location>
        <begin position="155"/>
        <end position="178"/>
    </location>
</feature>
<dbReference type="Gene3D" id="3.30.70.270">
    <property type="match status" value="1"/>
</dbReference>
<dbReference type="AlphaFoldDB" id="A0A423UHZ6"/>
<reference evidence="4" key="2">
    <citation type="journal article" date="2019" name="Int. J. Syst. Evol. Microbiol.">
        <title>Gordonibacter faecihominis is a later heterotypic synonym of Gordonibacter urolithinfaciens.</title>
        <authorList>
            <person name="Danylec N."/>
            <person name="Stoll D.A."/>
            <person name="Huch M."/>
        </authorList>
    </citation>
    <scope>NUCLEOTIDE SEQUENCE</scope>
    <source>
        <strain evidence="4">DSM 27213</strain>
    </source>
</reference>
<evidence type="ECO:0000313" key="6">
    <source>
        <dbReference type="Proteomes" id="UP000462865"/>
    </source>
</evidence>
<dbReference type="InterPro" id="IPR029787">
    <property type="entry name" value="Nucleotide_cyclase"/>
</dbReference>
<dbReference type="PANTHER" id="PTHR45138:SF9">
    <property type="entry name" value="DIGUANYLATE CYCLASE DGCM-RELATED"/>
    <property type="match status" value="1"/>
</dbReference>
<dbReference type="Pfam" id="PF00990">
    <property type="entry name" value="GGDEF"/>
    <property type="match status" value="1"/>
</dbReference>
<keyword evidence="1" id="KW-0472">Membrane</keyword>
<dbReference type="PROSITE" id="PS50887">
    <property type="entry name" value="GGDEF"/>
    <property type="match status" value="1"/>
</dbReference>
<dbReference type="EMBL" id="QIBW01000016">
    <property type="protein sequence ID" value="ROT88580.1"/>
    <property type="molecule type" value="Genomic_DNA"/>
</dbReference>
<feature type="domain" description="GGDEF" evidence="2">
    <location>
        <begin position="244"/>
        <end position="375"/>
    </location>
</feature>